<sequence>MKVSQKAEEASRVDGKWKEYYLHTLEAMHKDYNPDNHLLRRPFTSPGYHTAIKAADFVHPTREALDYALALLDSGDVSFKIRAFDIIRTMVSLQDQDPASATFGIWSWFWEEPLAQMAPPDWNWADFCGKKLLIMLIKFGHEMPEDLRRQTEQAIRNSCEAIIKRNVGPQYTNIAIMGAFVTLVAGEWLKDANFLTYGLNRLEKFFNYTKQYGAFLEYNSPTYSIVSIVELSGIDCYTSIPKALKMTEELLDMTWAMVAEHFHPVLKQWSGPHSRSYDTFLTAAKLSFLQMACDNAVPFIAMADFEYELEWYGKGIRCPERYWKLFQEPGVRELIQPQPPSGDNHHRIAYTFMNPDLSIGSFSSGIMWNQSRNLIGYVKSGKTGSVYVQLRVLKDGYDYCSAAYHGQQQETNVLFGIQFLTDGGDTHPNLDLANGRITTSDLRIRVEIRSSDDSFVRAQSTENSAQVDLDGLMLSISNLYGEMDDKGPFRWEITNEAGLIGLDYVLYCGERQEIDFHRMAQASFLFSLVLSATGELPEAAVHTMQQRISADLVLPDGLLSLTIGKKPDTRAVIFQSNPLE</sequence>
<name>A0A6B8RFH9_9BACL</name>
<dbReference type="KEGG" id="ppsc:EHS13_04280"/>
<dbReference type="AlphaFoldDB" id="A0A6B8RFH9"/>
<proteinExistence type="predicted"/>
<dbReference type="PANTHER" id="PTHR40616:SF1">
    <property type="entry name" value="LINALOOL DEHYDRATASE_ISOMERASE DOMAIN-CONTAINING PROTEIN"/>
    <property type="match status" value="1"/>
</dbReference>
<dbReference type="EMBL" id="CP034235">
    <property type="protein sequence ID" value="QGQ94178.1"/>
    <property type="molecule type" value="Genomic_DNA"/>
</dbReference>
<evidence type="ECO:0000313" key="2">
    <source>
        <dbReference type="Proteomes" id="UP000426246"/>
    </source>
</evidence>
<reference evidence="2" key="1">
    <citation type="submission" date="2018-11" db="EMBL/GenBank/DDBJ databases">
        <title>Complete genome sequence of Paenibacillus sp. ML311-T8.</title>
        <authorList>
            <person name="Nam Y.-D."/>
            <person name="Kang J."/>
            <person name="Chung W.-H."/>
            <person name="Park Y.S."/>
        </authorList>
    </citation>
    <scope>NUCLEOTIDE SEQUENCE [LARGE SCALE GENOMIC DNA]</scope>
    <source>
        <strain evidence="2">ML311-T8</strain>
    </source>
</reference>
<evidence type="ECO:0000313" key="1">
    <source>
        <dbReference type="EMBL" id="QGQ94178.1"/>
    </source>
</evidence>
<protein>
    <recommendedName>
        <fullName evidence="3">Heparinase</fullName>
    </recommendedName>
</protein>
<gene>
    <name evidence="1" type="ORF">EHS13_04280</name>
</gene>
<keyword evidence="2" id="KW-1185">Reference proteome</keyword>
<accession>A0A6B8RFH9</accession>
<dbReference type="RefSeq" id="WP_155699177.1">
    <property type="nucleotide sequence ID" value="NZ_CP034235.1"/>
</dbReference>
<dbReference type="PANTHER" id="PTHR40616">
    <property type="entry name" value="LINALOOL DEHYDRATASE_ISOMERASE DOMAIN-CONTAINING PROTEIN"/>
    <property type="match status" value="1"/>
</dbReference>
<organism evidence="1 2">
    <name type="scientific">Paenibacillus psychroresistens</name>
    <dbReference type="NCBI Taxonomy" id="1778678"/>
    <lineage>
        <taxon>Bacteria</taxon>
        <taxon>Bacillati</taxon>
        <taxon>Bacillota</taxon>
        <taxon>Bacilli</taxon>
        <taxon>Bacillales</taxon>
        <taxon>Paenibacillaceae</taxon>
        <taxon>Paenibacillus</taxon>
    </lineage>
</organism>
<dbReference type="Proteomes" id="UP000426246">
    <property type="component" value="Chromosome"/>
</dbReference>
<evidence type="ECO:0008006" key="3">
    <source>
        <dbReference type="Google" id="ProtNLM"/>
    </source>
</evidence>
<dbReference type="OrthoDB" id="9813410at2"/>